<sequence length="295" mass="33764">MQSPQFWLQDVKPKWLPEGFQVPTEMMDQIEQLTQEAQNAYYSVDKERNGFLRRREFKKAMKKLGINKFEAKHMLILVDQERLKVVSIKNYVNAYLFIKSGGLNHEHTDYQGPITTGVDKREHLLKNQSQLIKVDFKTFVNNQGTANVSAAFITQNGFTRIPRGIFIWLIVNLKNAATGMFLCSENGKIVANRPAAGTWETFTFYNHTDWADSFLRAFKTVWNTYLCCEDTNILVDNRANIGDWEKFEAFPCPGGYYFKSWTGKYISGDASGNVSMANSVGLNEAWDITILGSYP</sequence>
<dbReference type="PROSITE" id="PS50222">
    <property type="entry name" value="EF_HAND_2"/>
    <property type="match status" value="1"/>
</dbReference>
<dbReference type="OrthoDB" id="62120at2759"/>
<evidence type="ECO:0000313" key="2">
    <source>
        <dbReference type="EMBL" id="EFC43970.1"/>
    </source>
</evidence>
<proteinExistence type="predicted"/>
<reference evidence="2 3" key="1">
    <citation type="journal article" date="2010" name="Cell">
        <title>The genome of Naegleria gruberi illuminates early eukaryotic versatility.</title>
        <authorList>
            <person name="Fritz-Laylin L.K."/>
            <person name="Prochnik S.E."/>
            <person name="Ginger M.L."/>
            <person name="Dacks J.B."/>
            <person name="Carpenter M.L."/>
            <person name="Field M.C."/>
            <person name="Kuo A."/>
            <person name="Paredez A."/>
            <person name="Chapman J."/>
            <person name="Pham J."/>
            <person name="Shu S."/>
            <person name="Neupane R."/>
            <person name="Cipriano M."/>
            <person name="Mancuso J."/>
            <person name="Tu H."/>
            <person name="Salamov A."/>
            <person name="Lindquist E."/>
            <person name="Shapiro H."/>
            <person name="Lucas S."/>
            <person name="Grigoriev I.V."/>
            <person name="Cande W.Z."/>
            <person name="Fulton C."/>
            <person name="Rokhsar D.S."/>
            <person name="Dawson S.C."/>
        </authorList>
    </citation>
    <scope>NUCLEOTIDE SEQUENCE [LARGE SCALE GENOMIC DNA]</scope>
    <source>
        <strain evidence="2 3">NEG-M</strain>
    </source>
</reference>
<feature type="domain" description="EF-hand" evidence="1">
    <location>
        <begin position="32"/>
        <end position="67"/>
    </location>
</feature>
<dbReference type="RefSeq" id="XP_002676714.1">
    <property type="nucleotide sequence ID" value="XM_002676668.1"/>
</dbReference>
<evidence type="ECO:0000259" key="1">
    <source>
        <dbReference type="PROSITE" id="PS50222"/>
    </source>
</evidence>
<dbReference type="EMBL" id="GG738870">
    <property type="protein sequence ID" value="EFC43970.1"/>
    <property type="molecule type" value="Genomic_DNA"/>
</dbReference>
<dbReference type="GeneID" id="8848058"/>
<name>D2VGI2_NAEGR</name>
<dbReference type="InParanoid" id="D2VGI2"/>
<dbReference type="Proteomes" id="UP000006671">
    <property type="component" value="Unassembled WGS sequence"/>
</dbReference>
<dbReference type="SUPFAM" id="SSF50405">
    <property type="entry name" value="Actin-crosslinking proteins"/>
    <property type="match status" value="1"/>
</dbReference>
<dbReference type="GO" id="GO:0005509">
    <property type="term" value="F:calcium ion binding"/>
    <property type="evidence" value="ECO:0007669"/>
    <property type="project" value="InterPro"/>
</dbReference>
<gene>
    <name evidence="2" type="ORF">NAEGRDRAFT_79889</name>
</gene>
<dbReference type="CDD" id="cd00257">
    <property type="entry name" value="beta-trefoil_FSCN-like"/>
    <property type="match status" value="1"/>
</dbReference>
<dbReference type="InterPro" id="IPR008999">
    <property type="entry name" value="Actin-crosslinking"/>
</dbReference>
<dbReference type="VEuPathDB" id="AmoebaDB:NAEGRDRAFT_79889"/>
<dbReference type="Gene3D" id="2.80.10.50">
    <property type="match status" value="2"/>
</dbReference>
<dbReference type="KEGG" id="ngr:NAEGRDRAFT_79889"/>
<dbReference type="InterPro" id="IPR011992">
    <property type="entry name" value="EF-hand-dom_pair"/>
</dbReference>
<organism evidence="3">
    <name type="scientific">Naegleria gruberi</name>
    <name type="common">Amoeba</name>
    <dbReference type="NCBI Taxonomy" id="5762"/>
    <lineage>
        <taxon>Eukaryota</taxon>
        <taxon>Discoba</taxon>
        <taxon>Heterolobosea</taxon>
        <taxon>Tetramitia</taxon>
        <taxon>Eutetramitia</taxon>
        <taxon>Vahlkampfiidae</taxon>
        <taxon>Naegleria</taxon>
    </lineage>
</organism>
<dbReference type="SUPFAM" id="SSF47473">
    <property type="entry name" value="EF-hand"/>
    <property type="match status" value="1"/>
</dbReference>
<dbReference type="Gene3D" id="1.10.238.10">
    <property type="entry name" value="EF-hand"/>
    <property type="match status" value="1"/>
</dbReference>
<dbReference type="InterPro" id="IPR002048">
    <property type="entry name" value="EF_hand_dom"/>
</dbReference>
<keyword evidence="3" id="KW-1185">Reference proteome</keyword>
<protein>
    <submittedName>
        <fullName evidence="2">Predicted protein</fullName>
    </submittedName>
</protein>
<accession>D2VGI2</accession>
<evidence type="ECO:0000313" key="3">
    <source>
        <dbReference type="Proteomes" id="UP000006671"/>
    </source>
</evidence>
<dbReference type="AlphaFoldDB" id="D2VGI2"/>